<keyword evidence="5" id="KW-0808">Transferase</keyword>
<dbReference type="AlphaFoldDB" id="A0A0C2HHJ5"/>
<evidence type="ECO:0000256" key="1">
    <source>
        <dbReference type="ARBA" id="ARBA00000085"/>
    </source>
</evidence>
<evidence type="ECO:0000256" key="4">
    <source>
        <dbReference type="ARBA" id="ARBA00022553"/>
    </source>
</evidence>
<sequence>MSLLRPKSFQVLIVIGFGAVLMPLLVTMIAAEISVSRLVDKGTDAVYRSVAATDGGRIMLERLVELERKSRQYQVLKDPQILSEVAEKYDEFLSSLEHLKDLAAPQQQEVLEQLLVEAGILVTALHRPAGVSTDLDAFGDLNERAKAVYFNSYDLIVQEVEAMQSHAGRTQMVLLWTSLALITLTMALVMLFAQLLARPVKQINKGISRMGAGDYEQAISVGGPQDLQFLGERLNWLRLRLGEVEREKAKFLAHVSHELKTPLASIREGSELMMEEMAGPLNPQQREIVHILQKNSLQLQKLIENLLGFSRGQALGENGSVVDVLTLVEVVMEDQRAAVLKKELKMRTSLSPLHLQGDQDRLRILVDNLLSNAVKFTPVGGVVELSVGRDGDMALIEVGDSGPGITAEEAEKIFQPFYQGCAPCLSHVQGTGIGLSIVREYVASLRGKVAVEQSPAGGALFRVWLPLAVEDIS</sequence>
<keyword evidence="8" id="KW-0812">Transmembrane</keyword>
<dbReference type="Gene3D" id="6.10.340.10">
    <property type="match status" value="1"/>
</dbReference>
<keyword evidence="6" id="KW-0418">Kinase</keyword>
<dbReference type="EC" id="2.7.13.3" evidence="3"/>
<evidence type="ECO:0000313" key="12">
    <source>
        <dbReference type="Proteomes" id="UP000035068"/>
    </source>
</evidence>
<comment type="catalytic activity">
    <reaction evidence="1">
        <text>ATP + protein L-histidine = ADP + protein N-phospho-L-histidine.</text>
        <dbReference type="EC" id="2.7.13.3"/>
    </reaction>
</comment>
<dbReference type="SMART" id="SM00387">
    <property type="entry name" value="HATPase_c"/>
    <property type="match status" value="1"/>
</dbReference>
<keyword evidence="7" id="KW-0902">Two-component regulatory system</keyword>
<dbReference type="InterPro" id="IPR003661">
    <property type="entry name" value="HisK_dim/P_dom"/>
</dbReference>
<reference evidence="11 12" key="1">
    <citation type="submission" date="2014-12" db="EMBL/GenBank/DDBJ databases">
        <title>Genomes of Geoalkalibacter ferrihydriticus and Geoalkalibacter subterraneus, two haloalkaliphilic metal-reducing members of the Geobacteraceae.</title>
        <authorList>
            <person name="Badalamenti J.P."/>
            <person name="Torres C.I."/>
            <person name="Krajmalnik-Brown R."/>
            <person name="Bond D.R."/>
        </authorList>
    </citation>
    <scope>NUCLEOTIDE SEQUENCE [LARGE SCALE GENOMIC DNA]</scope>
    <source>
        <strain evidence="11 12">DSM 17813</strain>
    </source>
</reference>
<dbReference type="PRINTS" id="PR00344">
    <property type="entry name" value="BCTRLSENSOR"/>
</dbReference>
<feature type="transmembrane region" description="Helical" evidence="8">
    <location>
        <begin position="173"/>
        <end position="197"/>
    </location>
</feature>
<dbReference type="GO" id="GO:0016020">
    <property type="term" value="C:membrane"/>
    <property type="evidence" value="ECO:0007669"/>
    <property type="project" value="UniProtKB-SubCell"/>
</dbReference>
<organism evidence="11 12">
    <name type="scientific">Geoalkalibacter ferrihydriticus DSM 17813</name>
    <dbReference type="NCBI Taxonomy" id="1121915"/>
    <lineage>
        <taxon>Bacteria</taxon>
        <taxon>Pseudomonadati</taxon>
        <taxon>Thermodesulfobacteriota</taxon>
        <taxon>Desulfuromonadia</taxon>
        <taxon>Desulfuromonadales</taxon>
        <taxon>Geoalkalibacteraceae</taxon>
        <taxon>Geoalkalibacter</taxon>
    </lineage>
</organism>
<dbReference type="CDD" id="cd00075">
    <property type="entry name" value="HATPase"/>
    <property type="match status" value="1"/>
</dbReference>
<evidence type="ECO:0000256" key="3">
    <source>
        <dbReference type="ARBA" id="ARBA00012438"/>
    </source>
</evidence>
<evidence type="ECO:0000313" key="11">
    <source>
        <dbReference type="EMBL" id="KIH76466.1"/>
    </source>
</evidence>
<dbReference type="Proteomes" id="UP000035068">
    <property type="component" value="Unassembled WGS sequence"/>
</dbReference>
<dbReference type="SUPFAM" id="SSF47384">
    <property type="entry name" value="Homodimeric domain of signal transducing histidine kinase"/>
    <property type="match status" value="1"/>
</dbReference>
<dbReference type="GO" id="GO:0000155">
    <property type="term" value="F:phosphorelay sensor kinase activity"/>
    <property type="evidence" value="ECO:0007669"/>
    <property type="project" value="InterPro"/>
</dbReference>
<dbReference type="SUPFAM" id="SSF55874">
    <property type="entry name" value="ATPase domain of HSP90 chaperone/DNA topoisomerase II/histidine kinase"/>
    <property type="match status" value="1"/>
</dbReference>
<proteinExistence type="predicted"/>
<name>A0A0C2HHJ5_9BACT</name>
<evidence type="ECO:0000256" key="8">
    <source>
        <dbReference type="SAM" id="Phobius"/>
    </source>
</evidence>
<keyword evidence="4" id="KW-0597">Phosphoprotein</keyword>
<dbReference type="InterPro" id="IPR003594">
    <property type="entry name" value="HATPase_dom"/>
</dbReference>
<comment type="subcellular location">
    <subcellularLocation>
        <location evidence="2">Membrane</location>
    </subcellularLocation>
</comment>
<dbReference type="InterPro" id="IPR003660">
    <property type="entry name" value="HAMP_dom"/>
</dbReference>
<feature type="transmembrane region" description="Helical" evidence="8">
    <location>
        <begin position="12"/>
        <end position="31"/>
    </location>
</feature>
<dbReference type="InterPro" id="IPR036097">
    <property type="entry name" value="HisK_dim/P_sf"/>
</dbReference>
<dbReference type="PANTHER" id="PTHR43711:SF1">
    <property type="entry name" value="HISTIDINE KINASE 1"/>
    <property type="match status" value="1"/>
</dbReference>
<protein>
    <recommendedName>
        <fullName evidence="3">histidine kinase</fullName>
        <ecNumber evidence="3">2.7.13.3</ecNumber>
    </recommendedName>
</protein>
<dbReference type="InterPro" id="IPR050736">
    <property type="entry name" value="Sensor_HK_Regulatory"/>
</dbReference>
<evidence type="ECO:0000259" key="10">
    <source>
        <dbReference type="PROSITE" id="PS50885"/>
    </source>
</evidence>
<dbReference type="RefSeq" id="WP_040099009.1">
    <property type="nucleotide sequence ID" value="NZ_JWJD01000003.1"/>
</dbReference>
<evidence type="ECO:0000256" key="5">
    <source>
        <dbReference type="ARBA" id="ARBA00022679"/>
    </source>
</evidence>
<gene>
    <name evidence="11" type="ORF">GFER_09730</name>
</gene>
<dbReference type="Gene3D" id="3.30.565.10">
    <property type="entry name" value="Histidine kinase-like ATPase, C-terminal domain"/>
    <property type="match status" value="1"/>
</dbReference>
<keyword evidence="8" id="KW-1133">Transmembrane helix</keyword>
<dbReference type="Pfam" id="PF00512">
    <property type="entry name" value="HisKA"/>
    <property type="match status" value="1"/>
</dbReference>
<evidence type="ECO:0000256" key="7">
    <source>
        <dbReference type="ARBA" id="ARBA00023012"/>
    </source>
</evidence>
<feature type="domain" description="HAMP" evidence="10">
    <location>
        <begin position="194"/>
        <end position="246"/>
    </location>
</feature>
<evidence type="ECO:0000256" key="2">
    <source>
        <dbReference type="ARBA" id="ARBA00004370"/>
    </source>
</evidence>
<dbReference type="PROSITE" id="PS50109">
    <property type="entry name" value="HIS_KIN"/>
    <property type="match status" value="1"/>
</dbReference>
<dbReference type="Gene3D" id="1.10.287.130">
    <property type="match status" value="1"/>
</dbReference>
<dbReference type="SMART" id="SM00304">
    <property type="entry name" value="HAMP"/>
    <property type="match status" value="1"/>
</dbReference>
<dbReference type="PROSITE" id="PS50885">
    <property type="entry name" value="HAMP"/>
    <property type="match status" value="1"/>
</dbReference>
<comment type="caution">
    <text evidence="11">The sequence shown here is derived from an EMBL/GenBank/DDBJ whole genome shotgun (WGS) entry which is preliminary data.</text>
</comment>
<dbReference type="Pfam" id="PF02518">
    <property type="entry name" value="HATPase_c"/>
    <property type="match status" value="1"/>
</dbReference>
<keyword evidence="12" id="KW-1185">Reference proteome</keyword>
<dbReference type="PANTHER" id="PTHR43711">
    <property type="entry name" value="TWO-COMPONENT HISTIDINE KINASE"/>
    <property type="match status" value="1"/>
</dbReference>
<feature type="domain" description="Histidine kinase" evidence="9">
    <location>
        <begin position="254"/>
        <end position="469"/>
    </location>
</feature>
<dbReference type="InterPro" id="IPR004358">
    <property type="entry name" value="Sig_transdc_His_kin-like_C"/>
</dbReference>
<dbReference type="InterPro" id="IPR036890">
    <property type="entry name" value="HATPase_C_sf"/>
</dbReference>
<dbReference type="SMART" id="SM00388">
    <property type="entry name" value="HisKA"/>
    <property type="match status" value="1"/>
</dbReference>
<evidence type="ECO:0000256" key="6">
    <source>
        <dbReference type="ARBA" id="ARBA00022777"/>
    </source>
</evidence>
<dbReference type="InterPro" id="IPR005467">
    <property type="entry name" value="His_kinase_dom"/>
</dbReference>
<accession>A0A0C2HHJ5</accession>
<dbReference type="EMBL" id="JWJD01000003">
    <property type="protein sequence ID" value="KIH76466.1"/>
    <property type="molecule type" value="Genomic_DNA"/>
</dbReference>
<dbReference type="CDD" id="cd00082">
    <property type="entry name" value="HisKA"/>
    <property type="match status" value="1"/>
</dbReference>
<evidence type="ECO:0000259" key="9">
    <source>
        <dbReference type="PROSITE" id="PS50109"/>
    </source>
</evidence>
<keyword evidence="8" id="KW-0472">Membrane</keyword>
<dbReference type="Pfam" id="PF00672">
    <property type="entry name" value="HAMP"/>
    <property type="match status" value="1"/>
</dbReference>